<keyword evidence="3" id="KW-1185">Reference proteome</keyword>
<reference evidence="2 3" key="1">
    <citation type="submission" date="2020-03" db="EMBL/GenBank/DDBJ databases">
        <title>Genomic Encyclopedia of Type Strains, Phase IV (KMG-IV): sequencing the most valuable type-strain genomes for metagenomic binning, comparative biology and taxonomic classification.</title>
        <authorList>
            <person name="Goeker M."/>
        </authorList>
    </citation>
    <scope>NUCLEOTIDE SEQUENCE [LARGE SCALE GENOMIC DNA]</scope>
    <source>
        <strain evidence="2 3">DSM 29762</strain>
    </source>
</reference>
<protein>
    <submittedName>
        <fullName evidence="2">Uncharacterized protein</fullName>
    </submittedName>
</protein>
<feature type="signal peptide" evidence="1">
    <location>
        <begin position="1"/>
        <end position="22"/>
    </location>
</feature>
<comment type="caution">
    <text evidence="2">The sequence shown here is derived from an EMBL/GenBank/DDBJ whole genome shotgun (WGS) entry which is preliminary data.</text>
</comment>
<evidence type="ECO:0000256" key="1">
    <source>
        <dbReference type="SAM" id="SignalP"/>
    </source>
</evidence>
<dbReference type="Proteomes" id="UP000590442">
    <property type="component" value="Unassembled WGS sequence"/>
</dbReference>
<feature type="chain" id="PRO_5032370538" evidence="1">
    <location>
        <begin position="23"/>
        <end position="250"/>
    </location>
</feature>
<dbReference type="EMBL" id="JAATJJ010000002">
    <property type="protein sequence ID" value="NJB72760.1"/>
    <property type="molecule type" value="Genomic_DNA"/>
</dbReference>
<name>A0A846R0S5_9FLAO</name>
<accession>A0A846R0S5</accession>
<organism evidence="2 3">
    <name type="scientific">Saonia flava</name>
    <dbReference type="NCBI Taxonomy" id="523696"/>
    <lineage>
        <taxon>Bacteria</taxon>
        <taxon>Pseudomonadati</taxon>
        <taxon>Bacteroidota</taxon>
        <taxon>Flavobacteriia</taxon>
        <taxon>Flavobacteriales</taxon>
        <taxon>Flavobacteriaceae</taxon>
        <taxon>Saonia</taxon>
    </lineage>
</organism>
<proteinExistence type="predicted"/>
<dbReference type="AlphaFoldDB" id="A0A846R0S5"/>
<keyword evidence="1" id="KW-0732">Signal</keyword>
<dbReference type="RefSeq" id="WP_167966173.1">
    <property type="nucleotide sequence ID" value="NZ_JAATJJ010000002.1"/>
</dbReference>
<gene>
    <name evidence="2" type="ORF">GGR42_003251</name>
</gene>
<evidence type="ECO:0000313" key="2">
    <source>
        <dbReference type="EMBL" id="NJB72760.1"/>
    </source>
</evidence>
<evidence type="ECO:0000313" key="3">
    <source>
        <dbReference type="Proteomes" id="UP000590442"/>
    </source>
</evidence>
<sequence>MKKILLFTITAFLTNISMAQYAGQVAVASSKGGGAGVSQAFIDKAIGNIEGHYAKLSDKAVVDDFQGSPYTSNEFKPAVMFYENDKIGEVYYRYNAYNEEVETKQTTIPGETLKGLRKDKSISILIDGSKMGFKTFIDRKGKTLNGYLTSLVENDKYNLYRRIKVTYKEGQKAQNSFVKAVPNKFTQFTEYYYQPNGASRIDEITLNNGKIINLFNGDEKVRVKNFIKENKLNLKKEKDLIKVFEFVNKT</sequence>